<name>A0ABV9HTR7_9FLAO</name>
<reference evidence="3" key="1">
    <citation type="journal article" date="2019" name="Int. J. Syst. Evol. Microbiol.">
        <title>The Global Catalogue of Microorganisms (GCM) 10K type strain sequencing project: providing services to taxonomists for standard genome sequencing and annotation.</title>
        <authorList>
            <consortium name="The Broad Institute Genomics Platform"/>
            <consortium name="The Broad Institute Genome Sequencing Center for Infectious Disease"/>
            <person name="Wu L."/>
            <person name="Ma J."/>
        </authorList>
    </citation>
    <scope>NUCLEOTIDE SEQUENCE [LARGE SCALE GENOMIC DNA]</scope>
    <source>
        <strain evidence="3">YJ-61-S</strain>
    </source>
</reference>
<feature type="transmembrane region" description="Helical" evidence="1">
    <location>
        <begin position="66"/>
        <end position="86"/>
    </location>
</feature>
<dbReference type="EMBL" id="JBHSFV010000001">
    <property type="protein sequence ID" value="MFC4632641.1"/>
    <property type="molecule type" value="Genomic_DNA"/>
</dbReference>
<proteinExistence type="predicted"/>
<keyword evidence="1" id="KW-1133">Transmembrane helix</keyword>
<evidence type="ECO:0000256" key="1">
    <source>
        <dbReference type="SAM" id="Phobius"/>
    </source>
</evidence>
<protein>
    <submittedName>
        <fullName evidence="2">Uncharacterized protein</fullName>
    </submittedName>
</protein>
<keyword evidence="3" id="KW-1185">Reference proteome</keyword>
<organism evidence="2 3">
    <name type="scientific">Dokdonia ponticola</name>
    <dbReference type="NCBI Taxonomy" id="2041041"/>
    <lineage>
        <taxon>Bacteria</taxon>
        <taxon>Pseudomonadati</taxon>
        <taxon>Bacteroidota</taxon>
        <taxon>Flavobacteriia</taxon>
        <taxon>Flavobacteriales</taxon>
        <taxon>Flavobacteriaceae</taxon>
        <taxon>Dokdonia</taxon>
    </lineage>
</organism>
<keyword evidence="1" id="KW-0812">Transmembrane</keyword>
<keyword evidence="1" id="KW-0472">Membrane</keyword>
<comment type="caution">
    <text evidence="2">The sequence shown here is derived from an EMBL/GenBank/DDBJ whole genome shotgun (WGS) entry which is preliminary data.</text>
</comment>
<accession>A0ABV9HTR7</accession>
<evidence type="ECO:0000313" key="3">
    <source>
        <dbReference type="Proteomes" id="UP001596043"/>
    </source>
</evidence>
<evidence type="ECO:0000313" key="2">
    <source>
        <dbReference type="EMBL" id="MFC4632641.1"/>
    </source>
</evidence>
<dbReference type="Proteomes" id="UP001596043">
    <property type="component" value="Unassembled WGS sequence"/>
</dbReference>
<dbReference type="RefSeq" id="WP_379976841.1">
    <property type="nucleotide sequence ID" value="NZ_JBHSFV010000001.1"/>
</dbReference>
<sequence>MGGEGSMMAAMASLKANRALKNKRRKEKFSLVSSTNENWVDPKQPTAEQLLEIRTRIRKEEKARRVKTVILTLIMIVIFCLGIIYITSN</sequence>
<gene>
    <name evidence="2" type="ORF">ACFO3O_01910</name>
</gene>